<dbReference type="EMBL" id="CU459003">
    <property type="protein sequence ID" value="CAM74293.1"/>
    <property type="molecule type" value="Genomic_DNA"/>
</dbReference>
<dbReference type="GO" id="GO:0046872">
    <property type="term" value="F:metal ion binding"/>
    <property type="evidence" value="ECO:0007669"/>
    <property type="project" value="UniProtKB-KW"/>
</dbReference>
<evidence type="ECO:0000256" key="1">
    <source>
        <dbReference type="ARBA" id="ARBA00022475"/>
    </source>
</evidence>
<keyword evidence="5" id="KW-0660">Purine salvage</keyword>
<keyword evidence="7" id="KW-0472">Membrane</keyword>
<gene>
    <name evidence="9" type="ORF">MGR_0219</name>
</gene>
<evidence type="ECO:0000256" key="3">
    <source>
        <dbReference type="ARBA" id="ARBA00022679"/>
    </source>
</evidence>
<dbReference type="GO" id="GO:0000310">
    <property type="term" value="F:xanthine phosphoribosyltransferase activity"/>
    <property type="evidence" value="ECO:0007669"/>
    <property type="project" value="InterPro"/>
</dbReference>
<keyword evidence="1" id="KW-1003">Cell membrane</keyword>
<dbReference type="InterPro" id="IPR000836">
    <property type="entry name" value="PRTase_dom"/>
</dbReference>
<accession>A4TUI6</accession>
<reference evidence="9" key="1">
    <citation type="journal article" date="2007" name="J. Bacteriol.">
        <title>Comparative genome analysis of four magnetotactic bacteria reveals a complex set of group-specific genes implicated in magnetosome biomineralization and function.</title>
        <authorList>
            <person name="Richter M."/>
            <person name="Kube M."/>
            <person name="Bazylinski D.A."/>
            <person name="Lombardot T."/>
            <person name="Gloeckner F.O."/>
            <person name="Reinhardt R."/>
            <person name="Schueler D."/>
        </authorList>
    </citation>
    <scope>NUCLEOTIDE SEQUENCE</scope>
    <source>
        <strain evidence="9">MSR-1</strain>
    </source>
</reference>
<dbReference type="PANTHER" id="PTHR39563:SF1">
    <property type="entry name" value="XANTHINE-GUANINE PHOSPHORIBOSYLTRANSFERASE"/>
    <property type="match status" value="1"/>
</dbReference>
<keyword evidence="3 9" id="KW-0808">Transferase</keyword>
<dbReference type="InterPro" id="IPR023747">
    <property type="entry name" value="Xanthine_Guanine_PRibTrfase"/>
</dbReference>
<dbReference type="Pfam" id="PF00156">
    <property type="entry name" value="Pribosyltran"/>
    <property type="match status" value="1"/>
</dbReference>
<dbReference type="AlphaFoldDB" id="A4TUI6"/>
<keyword evidence="6" id="KW-0460">Magnesium</keyword>
<dbReference type="RefSeq" id="WP_106002941.1">
    <property type="nucleotide sequence ID" value="NZ_CP027527.1"/>
</dbReference>
<sequence>MTHDYRQAETLSLSWQDMHRDACALAVLLRDKGTFDGIVAVARGGLVPAAILARELDIKLVETVCISSYDHRSQGDMEILKTLAEDGKRWLVVDDLVDSGATAKVVRAMLPDCHYATLYAKPEGADLADSYVRHLEQHVWLVFPWEATPAP</sequence>
<organism evidence="9">
    <name type="scientific">Magnetospirillum gryphiswaldense</name>
    <dbReference type="NCBI Taxonomy" id="55518"/>
    <lineage>
        <taxon>Bacteria</taxon>
        <taxon>Pseudomonadati</taxon>
        <taxon>Pseudomonadota</taxon>
        <taxon>Alphaproteobacteria</taxon>
        <taxon>Rhodospirillales</taxon>
        <taxon>Rhodospirillaceae</taxon>
        <taxon>Magnetospirillum</taxon>
    </lineage>
</organism>
<evidence type="ECO:0000259" key="8">
    <source>
        <dbReference type="Pfam" id="PF00156"/>
    </source>
</evidence>
<dbReference type="NCBIfam" id="NF006613">
    <property type="entry name" value="PRK09177.1"/>
    <property type="match status" value="1"/>
</dbReference>
<dbReference type="SUPFAM" id="SSF53271">
    <property type="entry name" value="PRTase-like"/>
    <property type="match status" value="1"/>
</dbReference>
<feature type="domain" description="Phosphoribosyltransferase" evidence="8">
    <location>
        <begin position="29"/>
        <end position="145"/>
    </location>
</feature>
<evidence type="ECO:0000256" key="7">
    <source>
        <dbReference type="ARBA" id="ARBA00023136"/>
    </source>
</evidence>
<evidence type="ECO:0000256" key="6">
    <source>
        <dbReference type="ARBA" id="ARBA00022842"/>
    </source>
</evidence>
<keyword evidence="2 9" id="KW-0328">Glycosyltransferase</keyword>
<dbReference type="InterPro" id="IPR029057">
    <property type="entry name" value="PRTase-like"/>
</dbReference>
<dbReference type="CDD" id="cd06223">
    <property type="entry name" value="PRTases_typeI"/>
    <property type="match status" value="1"/>
</dbReference>
<evidence type="ECO:0000313" key="9">
    <source>
        <dbReference type="EMBL" id="CAM74293.1"/>
    </source>
</evidence>
<evidence type="ECO:0000256" key="5">
    <source>
        <dbReference type="ARBA" id="ARBA00022726"/>
    </source>
</evidence>
<evidence type="ECO:0000256" key="4">
    <source>
        <dbReference type="ARBA" id="ARBA00022723"/>
    </source>
</evidence>
<name>A4TUI6_9PROT</name>
<dbReference type="GO" id="GO:0006166">
    <property type="term" value="P:purine ribonucleoside salvage"/>
    <property type="evidence" value="ECO:0007669"/>
    <property type="project" value="UniProtKB-KW"/>
</dbReference>
<protein>
    <submittedName>
        <fullName evidence="9">Xanthine-guanine phosphoribosyltransferase</fullName>
    </submittedName>
</protein>
<dbReference type="Gene3D" id="3.40.50.2020">
    <property type="match status" value="1"/>
</dbReference>
<evidence type="ECO:0000256" key="2">
    <source>
        <dbReference type="ARBA" id="ARBA00022676"/>
    </source>
</evidence>
<dbReference type="PANTHER" id="PTHR39563">
    <property type="entry name" value="XANTHINE PHOSPHORIBOSYLTRANSFERASE"/>
    <property type="match status" value="1"/>
</dbReference>
<keyword evidence="4" id="KW-0479">Metal-binding</keyword>
<proteinExistence type="predicted"/>